<organism evidence="6 7">
    <name type="scientific">Stentor coeruleus</name>
    <dbReference type="NCBI Taxonomy" id="5963"/>
    <lineage>
        <taxon>Eukaryota</taxon>
        <taxon>Sar</taxon>
        <taxon>Alveolata</taxon>
        <taxon>Ciliophora</taxon>
        <taxon>Postciliodesmatophora</taxon>
        <taxon>Heterotrichea</taxon>
        <taxon>Heterotrichida</taxon>
        <taxon>Stentoridae</taxon>
        <taxon>Stentor</taxon>
    </lineage>
</organism>
<dbReference type="Pfam" id="PF24598">
    <property type="entry name" value="DOP1_C"/>
    <property type="match status" value="1"/>
</dbReference>
<evidence type="ECO:0000256" key="2">
    <source>
        <dbReference type="ARBA" id="ARBA00022927"/>
    </source>
</evidence>
<dbReference type="GO" id="GO:0005802">
    <property type="term" value="C:trans-Golgi network"/>
    <property type="evidence" value="ECO:0007669"/>
    <property type="project" value="TreeGrafter"/>
</dbReference>
<gene>
    <name evidence="6" type="ORF">SteCoe_4984</name>
</gene>
<evidence type="ECO:0000256" key="1">
    <source>
        <dbReference type="ARBA" id="ARBA00022448"/>
    </source>
</evidence>
<dbReference type="OrthoDB" id="297643at2759"/>
<evidence type="ECO:0000259" key="4">
    <source>
        <dbReference type="Pfam" id="PF04118"/>
    </source>
</evidence>
<accession>A0A1R2CTK3</accession>
<evidence type="ECO:0000256" key="3">
    <source>
        <dbReference type="ARBA" id="ARBA00046326"/>
    </source>
</evidence>
<evidence type="ECO:0000313" key="6">
    <source>
        <dbReference type="EMBL" id="OMJ92321.1"/>
    </source>
</evidence>
<dbReference type="InterPro" id="IPR056457">
    <property type="entry name" value="DOP1_C"/>
</dbReference>
<keyword evidence="1" id="KW-0813">Transport</keyword>
<sequence length="1416" mass="165119">METKAKEKAHEKLSAYDKGIKNWEWTDLMLWIQDFKSFIEKGSFYSFGTPLVIEISHRLSLTLSPNLPDGVHFKTLELYSLLLKIKNKGHVTLLLIGLFSYFSNNSNIIKHKILDLLMETCGDNKFYIESIIFALLKGTEEKGEIFDRVCEVINKIDTEDFFRTSEALWRFMLKSESSKLVGIFILKSRKFDKRLMSLALDAIFAGIFDENIRVKRHSLELVKILFPLNPEFFQYKIVILKTVFKVLDHRDSSLCRRLWEWVFPNDQSDERLSVSLLTQAFFQFVSEKIEENFIIRTADLILQCEASEKIFEIICIKVLKIASLNSSITQESYKLCQKMFKAHQQLLFISLQLQFDEIFKESEDVFYKIIDFILYHYIFTSIFCLDVFEFIMDKFSDIVTKVKYLDLLIKLSKCLDHVPNCSSLIENLFIYVKDDQFNEYTNKVTQILVILGEIGLKYHEILVDIKYKSSISRESDFFKIMSFIAEFKKPSVSDIEMQFIWKKLIKYQEALNLILKLSQTKLEVVQNALIEILSSSPIGIDIFLTFWHKSKTEELCTIVNDEIICIIINQIETEQKLRPWIRSIENKAFVVVDFLIILLMDPITLRVSLDGVCKYNRVFNKATQISRLNTVITFLQNIDQIAVDSLFSLSLSAKSTYFLSIHKLTAKNYIHALSKILIIYINTQPFDDLTITSINCLEALVPRLSGRLLYSVIKSLFHTLEKAVSQSNHIIQIALLNIISPVLNPNPNINSYICNFLSDPKSISITTCVLQGCFSQDLSIRGLWRNVLLSLCYILFEYASESTLTAFISALLKGSQNHLLKCQDMSLIFIMKKILHTMLGLNYDNFIYPNYVKDVGIKHLPVCIRIANDFFQVFHCYGHGFSMIKEIEDIFGCIGKVCLGKLTVSFFLVWKEFCQMKKKTCFLLKILVCFKASLEEIVVKMQEFVQEWMSKNKFDVCVYVGFLLFKLLDKFEKIGIVVNKFEDLWVKTYSLIKQLFKCPCLEMPPILLKVMSVFQNNFVLFYENSSKSLKNEIKEIAGQIFAGIFNEILHQDRFILSIPLKGFESEPKIYELCINYMKNYAYDVAYFACIGDLSTCSLYISNSCLNLLYSLPGGIYGRDIACNYILHCLNLPDLKISEKIRKKVFEFIHSEGIFYDSLDYIHIFCEIIRTIVNQCYSDKKILLTELIDHYTSSWTFAKKKTENLKKSLVRMSFFIYCGNQNEYLSTFSLISNYLIQSSQNPNMLFEFFLLLKVILVRFSDMHLSMVWKTIFPEIFTNIIKTLEGSDDYEVIFQYLRMIEFLVVKEYEEFYKVLCLLCADVPAIENNSNFIEYFVPRIIRRFLPDSVFIPLWTGEYYIEQPIKKTLNFVSNRIKSAEELDKHVKSFVQFCLYYSSSGTGCDEVALFREIEYDIMRLC</sequence>
<keyword evidence="7" id="KW-1185">Reference proteome</keyword>
<keyword evidence="2" id="KW-0653">Protein transport</keyword>
<comment type="similarity">
    <text evidence="3">Belongs to the DOP1 family.</text>
</comment>
<proteinExistence type="inferred from homology"/>
<name>A0A1R2CTK3_9CILI</name>
<comment type="caution">
    <text evidence="6">The sequence shown here is derived from an EMBL/GenBank/DDBJ whole genome shotgun (WGS) entry which is preliminary data.</text>
</comment>
<dbReference type="GO" id="GO:0005829">
    <property type="term" value="C:cytosol"/>
    <property type="evidence" value="ECO:0007669"/>
    <property type="project" value="GOC"/>
</dbReference>
<dbReference type="Pfam" id="PF04118">
    <property type="entry name" value="Dopey_N"/>
    <property type="match status" value="1"/>
</dbReference>
<protein>
    <submittedName>
        <fullName evidence="6">Uncharacterized protein</fullName>
    </submittedName>
</protein>
<reference evidence="6 7" key="1">
    <citation type="submission" date="2016-11" db="EMBL/GenBank/DDBJ databases">
        <title>The macronuclear genome of Stentor coeruleus: a giant cell with tiny introns.</title>
        <authorList>
            <person name="Slabodnick M."/>
            <person name="Ruby J.G."/>
            <person name="Reiff S.B."/>
            <person name="Swart E.C."/>
            <person name="Gosai S."/>
            <person name="Prabakaran S."/>
            <person name="Witkowska E."/>
            <person name="Larue G.E."/>
            <person name="Fisher S."/>
            <person name="Freeman R.M."/>
            <person name="Gunawardena J."/>
            <person name="Chu W."/>
            <person name="Stover N.A."/>
            <person name="Gregory B.D."/>
            <person name="Nowacki M."/>
            <person name="Derisi J."/>
            <person name="Roy S.W."/>
            <person name="Marshall W.F."/>
            <person name="Sood P."/>
        </authorList>
    </citation>
    <scope>NUCLEOTIDE SEQUENCE [LARGE SCALE GENOMIC DNA]</scope>
    <source>
        <strain evidence="6">WM001</strain>
    </source>
</reference>
<dbReference type="PANTHER" id="PTHR14042:SF24">
    <property type="entry name" value="PROTEIN DOPEY-1 HOMOLOG"/>
    <property type="match status" value="1"/>
</dbReference>
<dbReference type="GO" id="GO:0005768">
    <property type="term" value="C:endosome"/>
    <property type="evidence" value="ECO:0007669"/>
    <property type="project" value="TreeGrafter"/>
</dbReference>
<dbReference type="Proteomes" id="UP000187209">
    <property type="component" value="Unassembled WGS sequence"/>
</dbReference>
<dbReference type="EMBL" id="MPUH01000064">
    <property type="protein sequence ID" value="OMJ92321.1"/>
    <property type="molecule type" value="Genomic_DNA"/>
</dbReference>
<evidence type="ECO:0000313" key="7">
    <source>
        <dbReference type="Proteomes" id="UP000187209"/>
    </source>
</evidence>
<dbReference type="InterPro" id="IPR040314">
    <property type="entry name" value="DOP1"/>
</dbReference>
<evidence type="ECO:0000259" key="5">
    <source>
        <dbReference type="Pfam" id="PF24598"/>
    </source>
</evidence>
<dbReference type="GO" id="GO:0015031">
    <property type="term" value="P:protein transport"/>
    <property type="evidence" value="ECO:0007669"/>
    <property type="project" value="UniProtKB-KW"/>
</dbReference>
<feature type="domain" description="DOP1-like C-terminal" evidence="5">
    <location>
        <begin position="1177"/>
        <end position="1310"/>
    </location>
</feature>
<dbReference type="InterPro" id="IPR007249">
    <property type="entry name" value="DOP1_N"/>
</dbReference>
<feature type="domain" description="DOP1 N-terminal" evidence="4">
    <location>
        <begin position="8"/>
        <end position="264"/>
    </location>
</feature>
<dbReference type="PANTHER" id="PTHR14042">
    <property type="entry name" value="DOPEY-RELATED"/>
    <property type="match status" value="1"/>
</dbReference>
<dbReference type="GO" id="GO:0006895">
    <property type="term" value="P:Golgi to endosome transport"/>
    <property type="evidence" value="ECO:0007669"/>
    <property type="project" value="InterPro"/>
</dbReference>